<organism evidence="11 12">
    <name type="scientific">Aspergillus welwitschiae</name>
    <dbReference type="NCBI Taxonomy" id="1341132"/>
    <lineage>
        <taxon>Eukaryota</taxon>
        <taxon>Fungi</taxon>
        <taxon>Dikarya</taxon>
        <taxon>Ascomycota</taxon>
        <taxon>Pezizomycotina</taxon>
        <taxon>Eurotiomycetes</taxon>
        <taxon>Eurotiomycetidae</taxon>
        <taxon>Eurotiales</taxon>
        <taxon>Aspergillaceae</taxon>
        <taxon>Aspergillus</taxon>
        <taxon>Aspergillus subgen. Circumdati</taxon>
    </lineage>
</organism>
<dbReference type="PANTHER" id="PTHR31503">
    <property type="entry name" value="VACUOLAR CALCIUM ION TRANSPORTER"/>
    <property type="match status" value="1"/>
</dbReference>
<evidence type="ECO:0000256" key="7">
    <source>
        <dbReference type="ARBA" id="ARBA00023136"/>
    </source>
</evidence>
<dbReference type="AlphaFoldDB" id="A0A3F3Q906"/>
<dbReference type="EMBL" id="KZ852040">
    <property type="protein sequence ID" value="RDH35643.1"/>
    <property type="molecule type" value="Genomic_DNA"/>
</dbReference>
<feature type="transmembrane region" description="Helical" evidence="9">
    <location>
        <begin position="190"/>
        <end position="214"/>
    </location>
</feature>
<keyword evidence="12" id="KW-1185">Reference proteome</keyword>
<keyword evidence="7 9" id="KW-0472">Membrane</keyword>
<evidence type="ECO:0000256" key="1">
    <source>
        <dbReference type="ARBA" id="ARBA00004127"/>
    </source>
</evidence>
<dbReference type="RefSeq" id="XP_026628665.1">
    <property type="nucleotide sequence ID" value="XM_026775137.1"/>
</dbReference>
<name>A0A3F3Q906_9EURO</name>
<reference evidence="11 12" key="1">
    <citation type="submission" date="2018-07" db="EMBL/GenBank/DDBJ databases">
        <title>The genomes of Aspergillus section Nigri reveals drivers in fungal speciation.</title>
        <authorList>
            <consortium name="DOE Joint Genome Institute"/>
            <person name="Vesth T.C."/>
            <person name="Nybo J."/>
            <person name="Theobald S."/>
            <person name="Brandl J."/>
            <person name="Frisvad J.C."/>
            <person name="Nielsen K.F."/>
            <person name="Lyhne E.K."/>
            <person name="Kogle M.E."/>
            <person name="Kuo A."/>
            <person name="Riley R."/>
            <person name="Clum A."/>
            <person name="Nolan M."/>
            <person name="Lipzen A."/>
            <person name="Salamov A."/>
            <person name="Henrissat B."/>
            <person name="Wiebenga A."/>
            <person name="De vries R.P."/>
            <person name="Grigoriev I.V."/>
            <person name="Mortensen U.H."/>
            <person name="Andersen M.R."/>
            <person name="Baker S.E."/>
        </authorList>
    </citation>
    <scope>NUCLEOTIDE SEQUENCE [LARGE SCALE GENOMIC DNA]</scope>
    <source>
        <strain evidence="11 12">CBS 139.54b</strain>
    </source>
</reference>
<evidence type="ECO:0000256" key="2">
    <source>
        <dbReference type="ARBA" id="ARBA00008170"/>
    </source>
</evidence>
<feature type="transmembrane region" description="Helical" evidence="9">
    <location>
        <begin position="320"/>
        <end position="340"/>
    </location>
</feature>
<evidence type="ECO:0000313" key="12">
    <source>
        <dbReference type="Proteomes" id="UP000253729"/>
    </source>
</evidence>
<feature type="transmembrane region" description="Helical" evidence="9">
    <location>
        <begin position="56"/>
        <end position="78"/>
    </location>
</feature>
<dbReference type="FunFam" id="1.20.1420.30:FF:000027">
    <property type="entry name" value="Vacuolar calcium ion transporter"/>
    <property type="match status" value="1"/>
</dbReference>
<feature type="compositionally biased region" description="Low complexity" evidence="8">
    <location>
        <begin position="734"/>
        <end position="744"/>
    </location>
</feature>
<dbReference type="GO" id="GO:0012505">
    <property type="term" value="C:endomembrane system"/>
    <property type="evidence" value="ECO:0007669"/>
    <property type="project" value="UniProtKB-SubCell"/>
</dbReference>
<evidence type="ECO:0000259" key="10">
    <source>
        <dbReference type="Pfam" id="PF01699"/>
    </source>
</evidence>
<dbReference type="InterPro" id="IPR044880">
    <property type="entry name" value="NCX_ion-bd_dom_sf"/>
</dbReference>
<feature type="domain" description="Sodium/calcium exchanger membrane region" evidence="10">
    <location>
        <begin position="196"/>
        <end position="338"/>
    </location>
</feature>
<feature type="transmembrane region" description="Helical" evidence="9">
    <location>
        <begin position="22"/>
        <end position="44"/>
    </location>
</feature>
<feature type="region of interest" description="Disordered" evidence="8">
    <location>
        <begin position="721"/>
        <end position="754"/>
    </location>
</feature>
<feature type="transmembrane region" description="Helical" evidence="9">
    <location>
        <begin position="99"/>
        <end position="117"/>
    </location>
</feature>
<dbReference type="InterPro" id="IPR004713">
    <property type="entry name" value="CaH_exchang"/>
</dbReference>
<dbReference type="Gene3D" id="1.20.1420.30">
    <property type="entry name" value="NCX, central ion-binding region"/>
    <property type="match status" value="2"/>
</dbReference>
<dbReference type="Proteomes" id="UP000253729">
    <property type="component" value="Unassembled WGS sequence"/>
</dbReference>
<dbReference type="GO" id="GO:0006874">
    <property type="term" value="P:intracellular calcium ion homeostasis"/>
    <property type="evidence" value="ECO:0007669"/>
    <property type="project" value="TreeGrafter"/>
</dbReference>
<dbReference type="GeneID" id="38143493"/>
<feature type="transmembrane region" description="Helical" evidence="9">
    <location>
        <begin position="137"/>
        <end position="158"/>
    </location>
</feature>
<feature type="domain" description="Sodium/calcium exchanger membrane region" evidence="10">
    <location>
        <begin position="2"/>
        <end position="159"/>
    </location>
</feature>
<sequence>MVPSANLLGFAGGELAKKLPKVFGVLLETFLSSVVEIVLFMVLIHKDRGGNLIPVIQAAILGSILANLLLCLGLCFFFGGIGREDQSFHEAVSEVGSGLLLVAGFGLLIPSAFYSTLKSNASHTHVQISTETLNQSTLIISRATAVILLVAFIMYLFYNLHSHHSIFDEVLEFDEHLDEDREREMKRAKLTLIECFVAIAIALACVCMSAVFLVEEIEDIVNERGVSDNFMGLILVPLVEKAAEHLTAIDEAWDNQINFALFHCLGPSIQTALLNAPLAVIVGWGIGKDMGLNFEIFMIVLVVLSILVVGNFLRDGKSNYLEGGLCVLVYVIIAVTTWYYPQINRSDSARSAVNPSSRPNQNNHSMDPSATIISALKDRELSINRDQIRSALADRTEGTEIAKWLTEHLSTDTLLSQEELILYSKLEDSGALQTLLANSNLKATRPLVDDDLRRAIETLDASTAAIQRQTNTLASQYETLDRSITSDDELGLRQNRDIARLRQKHTSERQNITAASSDLAHALESELRGVSEQASTDAKRILSSLTARFKEDDRLIANLERLASGIETSQQDENSAKIASERCTALAQCVADEIKCRLDRLYLESIRAGLMKMRTEPAPTEDEPLAALEEELESLYPEIDVLAEMSTRQQFAVPIIGELSSHYEELQSASHETLDYVLDVVSEMASSTNGLVKCLQDRESYCGTLEAIAAAHRSEIGDIFLGPSNPRRETLRRSSVQPVSISSSAQKDNSRPHDPQLMAKVLRRVGLSLDSMLHADEASECAVTLKEKRHQLTESLHDHGNAADSPLIAELLPTDRAIRLLSTSLHADFEFETSLANLDNQRKLSDLEDDLKGVQKGLEGLDMSVVHRRDRGREKFVERWGSKALDD</sequence>
<evidence type="ECO:0000256" key="3">
    <source>
        <dbReference type="ARBA" id="ARBA00022448"/>
    </source>
</evidence>
<dbReference type="STRING" id="1341132.A0A3F3Q906"/>
<dbReference type="Pfam" id="PF01699">
    <property type="entry name" value="Na_Ca_ex"/>
    <property type="match status" value="2"/>
</dbReference>
<evidence type="ECO:0000256" key="8">
    <source>
        <dbReference type="SAM" id="MobiDB-lite"/>
    </source>
</evidence>
<gene>
    <name evidence="11" type="ORF">BDQ94DRAFT_186391</name>
</gene>
<keyword evidence="5 9" id="KW-1133">Transmembrane helix</keyword>
<dbReference type="GO" id="GO:0000329">
    <property type="term" value="C:fungal-type vacuole membrane"/>
    <property type="evidence" value="ECO:0007669"/>
    <property type="project" value="TreeGrafter"/>
</dbReference>
<comment type="subcellular location">
    <subcellularLocation>
        <location evidence="1">Endomembrane system</location>
        <topology evidence="1">Multi-pass membrane protein</topology>
    </subcellularLocation>
</comment>
<protein>
    <submittedName>
        <fullName evidence="11">Vacuolar H+/Ca2+ exchanger</fullName>
    </submittedName>
</protein>
<dbReference type="FunFam" id="1.20.1420.30:FF:000026">
    <property type="entry name" value="Vacuolar calcium ion transporter"/>
    <property type="match status" value="1"/>
</dbReference>
<comment type="similarity">
    <text evidence="2">Belongs to the Ca(2+):cation antiporter (CaCA) (TC 2.A.19) family.</text>
</comment>
<feature type="transmembrane region" description="Helical" evidence="9">
    <location>
        <begin position="294"/>
        <end position="313"/>
    </location>
</feature>
<accession>A0A3F3Q906</accession>
<keyword evidence="4 9" id="KW-0812">Transmembrane</keyword>
<evidence type="ECO:0000256" key="5">
    <source>
        <dbReference type="ARBA" id="ARBA00022989"/>
    </source>
</evidence>
<evidence type="ECO:0000256" key="4">
    <source>
        <dbReference type="ARBA" id="ARBA00022692"/>
    </source>
</evidence>
<feature type="region of interest" description="Disordered" evidence="8">
    <location>
        <begin position="348"/>
        <end position="368"/>
    </location>
</feature>
<proteinExistence type="inferred from homology"/>
<keyword evidence="6" id="KW-0406">Ion transport</keyword>
<dbReference type="GO" id="GO:0015369">
    <property type="term" value="F:calcium:proton antiporter activity"/>
    <property type="evidence" value="ECO:0007669"/>
    <property type="project" value="TreeGrafter"/>
</dbReference>
<keyword evidence="3" id="KW-0813">Transport</keyword>
<evidence type="ECO:0000313" key="11">
    <source>
        <dbReference type="EMBL" id="RDH35643.1"/>
    </source>
</evidence>
<evidence type="ECO:0000256" key="9">
    <source>
        <dbReference type="SAM" id="Phobius"/>
    </source>
</evidence>
<dbReference type="InterPro" id="IPR004837">
    <property type="entry name" value="NaCa_Exmemb"/>
</dbReference>
<dbReference type="PANTHER" id="PTHR31503:SF14">
    <property type="entry name" value="VACUOLAR CALCIUM ION TRANSPORTER"/>
    <property type="match status" value="1"/>
</dbReference>
<evidence type="ECO:0000256" key="6">
    <source>
        <dbReference type="ARBA" id="ARBA00023065"/>
    </source>
</evidence>